<evidence type="ECO:0000256" key="1">
    <source>
        <dbReference type="SAM" id="MobiDB-lite"/>
    </source>
</evidence>
<sequence length="83" mass="9703">MIMAEEEVAGYLIRRELESGDEEFWNVDNGWVSDPGDSELYEDEDEASAKADELREQDKFVVTVEEVYFDDEEYVDEDHDDEA</sequence>
<organism evidence="2 3">
    <name type="scientific">Neokomagataea thailandica NBRC 106555</name>
    <dbReference type="NCBI Taxonomy" id="1223520"/>
    <lineage>
        <taxon>Bacteria</taxon>
        <taxon>Pseudomonadati</taxon>
        <taxon>Pseudomonadota</taxon>
        <taxon>Alphaproteobacteria</taxon>
        <taxon>Acetobacterales</taxon>
        <taxon>Acetobacteraceae</taxon>
        <taxon>Neokomagataea</taxon>
    </lineage>
</organism>
<evidence type="ECO:0000313" key="3">
    <source>
        <dbReference type="Proteomes" id="UP001062632"/>
    </source>
</evidence>
<keyword evidence="3" id="KW-1185">Reference proteome</keyword>
<protein>
    <submittedName>
        <fullName evidence="2">Uncharacterized protein</fullName>
    </submittedName>
</protein>
<feature type="compositionally biased region" description="Acidic residues" evidence="1">
    <location>
        <begin position="36"/>
        <end position="46"/>
    </location>
</feature>
<dbReference type="EMBL" id="BAQC01000107">
    <property type="protein sequence ID" value="GBR55343.1"/>
    <property type="molecule type" value="Genomic_DNA"/>
</dbReference>
<evidence type="ECO:0000313" key="2">
    <source>
        <dbReference type="EMBL" id="GBR55343.1"/>
    </source>
</evidence>
<dbReference type="Proteomes" id="UP001062632">
    <property type="component" value="Unassembled WGS sequence"/>
</dbReference>
<accession>A0ABQ0QSL9</accession>
<comment type="caution">
    <text evidence="2">The sequence shown here is derived from an EMBL/GenBank/DDBJ whole genome shotgun (WGS) entry which is preliminary data.</text>
</comment>
<gene>
    <name evidence="2" type="ORF">AA106555_1998</name>
</gene>
<reference evidence="2 3" key="1">
    <citation type="submission" date="2013-04" db="EMBL/GenBank/DDBJ databases">
        <title>The genome sequencing project of 58 acetic acid bacteria.</title>
        <authorList>
            <person name="Okamoto-Kainuma A."/>
            <person name="Ishikawa M."/>
            <person name="Umino S."/>
            <person name="Koizumi Y."/>
            <person name="Shiwa Y."/>
            <person name="Yoshikawa H."/>
            <person name="Matsutani M."/>
            <person name="Matsushita K."/>
        </authorList>
    </citation>
    <scope>NUCLEOTIDE SEQUENCE [LARGE SCALE GENOMIC DNA]</scope>
    <source>
        <strain evidence="2 3">NBRC 106555</strain>
    </source>
</reference>
<name>A0ABQ0QSL9_9PROT</name>
<proteinExistence type="predicted"/>
<feature type="region of interest" description="Disordered" evidence="1">
    <location>
        <begin position="26"/>
        <end position="53"/>
    </location>
</feature>